<dbReference type="PANTHER" id="PTHR31302:SF25">
    <property type="entry name" value="PHOSPHOESTERASE"/>
    <property type="match status" value="1"/>
</dbReference>
<dbReference type="SUPFAM" id="SSF56300">
    <property type="entry name" value="Metallo-dependent phosphatases"/>
    <property type="match status" value="1"/>
</dbReference>
<protein>
    <submittedName>
        <fullName evidence="2">Metallophosphoesterase</fullName>
    </submittedName>
</protein>
<gene>
    <name evidence="2" type="ORF">GH808_00505</name>
</gene>
<organism evidence="2 3">
    <name type="scientific">Acetobacterium fimetarium</name>
    <dbReference type="NCBI Taxonomy" id="52691"/>
    <lineage>
        <taxon>Bacteria</taxon>
        <taxon>Bacillati</taxon>
        <taxon>Bacillota</taxon>
        <taxon>Clostridia</taxon>
        <taxon>Eubacteriales</taxon>
        <taxon>Eubacteriaceae</taxon>
        <taxon>Acetobacterium</taxon>
    </lineage>
</organism>
<dbReference type="CDD" id="cd07385">
    <property type="entry name" value="MPP_YkuE_C"/>
    <property type="match status" value="1"/>
</dbReference>
<feature type="domain" description="Calcineurin-like phosphoesterase" evidence="1">
    <location>
        <begin position="49"/>
        <end position="212"/>
    </location>
</feature>
<reference evidence="2 3" key="1">
    <citation type="journal article" date="2020" name="mSystems">
        <title>Defining Genomic and Predicted Metabolic Features of the Acetobacterium Genus.</title>
        <authorList>
            <person name="Ross D.E."/>
            <person name="Marshall C.W."/>
            <person name="Gulliver D."/>
            <person name="May H.D."/>
            <person name="Norman R.S."/>
        </authorList>
    </citation>
    <scope>NUCLEOTIDE SEQUENCE [LARGE SCALE GENOMIC DNA]</scope>
    <source>
        <strain evidence="2 3">DSM 8238</strain>
    </source>
</reference>
<evidence type="ECO:0000313" key="3">
    <source>
        <dbReference type="Proteomes" id="UP000603234"/>
    </source>
</evidence>
<comment type="caution">
    <text evidence="2">The sequence shown here is derived from an EMBL/GenBank/DDBJ whole genome shotgun (WGS) entry which is preliminary data.</text>
</comment>
<dbReference type="Proteomes" id="UP000603234">
    <property type="component" value="Unassembled WGS sequence"/>
</dbReference>
<dbReference type="RefSeq" id="WP_186840845.1">
    <property type="nucleotide sequence ID" value="NZ_WJBC01000001.1"/>
</dbReference>
<dbReference type="Gene3D" id="3.60.21.10">
    <property type="match status" value="1"/>
</dbReference>
<dbReference type="EMBL" id="WJBC01000001">
    <property type="protein sequence ID" value="MBC3802923.1"/>
    <property type="molecule type" value="Genomic_DNA"/>
</dbReference>
<dbReference type="InterPro" id="IPR004843">
    <property type="entry name" value="Calcineurin-like_PHP"/>
</dbReference>
<sequence>MKLSKIFLITIFILGVLPLGLYVYARYLEPHRLIVNRVSLESSRIDGPLKIVFFGDTHMGKFNNTDQLSRIADKINAQNPDLVIFTGDLVSANKNLSVDTDAIAQVLQTIQAPYGKFCVIGNHEYATARQYSYRDLMHSAGFEVLVNDWLDIPEINVRLLGLDDAYAGKPDKILADDALDDAYNILITHEPDIIDSMDIDPVQLILAGHTHGGQISIPLLTERILPAGGKKYVKGLFAVGSDGQTALFVTKGTGMSTLPFRFLNVPEIVSIEIN</sequence>
<dbReference type="InterPro" id="IPR051158">
    <property type="entry name" value="Metallophosphoesterase_sf"/>
</dbReference>
<accession>A0ABR6WQP0</accession>
<dbReference type="Pfam" id="PF00149">
    <property type="entry name" value="Metallophos"/>
    <property type="match status" value="1"/>
</dbReference>
<proteinExistence type="predicted"/>
<evidence type="ECO:0000313" key="2">
    <source>
        <dbReference type="EMBL" id="MBC3802923.1"/>
    </source>
</evidence>
<name>A0ABR6WQP0_9FIRM</name>
<keyword evidence="3" id="KW-1185">Reference proteome</keyword>
<dbReference type="InterPro" id="IPR029052">
    <property type="entry name" value="Metallo-depent_PP-like"/>
</dbReference>
<evidence type="ECO:0000259" key="1">
    <source>
        <dbReference type="Pfam" id="PF00149"/>
    </source>
</evidence>
<dbReference type="PANTHER" id="PTHR31302">
    <property type="entry name" value="TRANSMEMBRANE PROTEIN WITH METALLOPHOSPHOESTERASE DOMAIN-RELATED"/>
    <property type="match status" value="1"/>
</dbReference>